<keyword evidence="29" id="KW-1185">Reference proteome</keyword>
<evidence type="ECO:0000256" key="17">
    <source>
        <dbReference type="ARBA" id="ARBA00047614"/>
    </source>
</evidence>
<evidence type="ECO:0000259" key="27">
    <source>
        <dbReference type="PROSITE" id="PS50975"/>
    </source>
</evidence>
<comment type="pathway">
    <text evidence="18">Glycan biosynthesis.</text>
</comment>
<dbReference type="GO" id="GO:0009252">
    <property type="term" value="P:peptidoglycan biosynthetic process"/>
    <property type="evidence" value="ECO:0007669"/>
    <property type="project" value="UniProtKB-UniRule"/>
</dbReference>
<dbReference type="InterPro" id="IPR011127">
    <property type="entry name" value="Dala_Dala_lig_N"/>
</dbReference>
<dbReference type="UniPathway" id="UPA00219"/>
<dbReference type="FunFam" id="3.30.470.20:FF:000008">
    <property type="entry name" value="D-alanine--D-alanine ligase"/>
    <property type="match status" value="1"/>
</dbReference>
<dbReference type="InterPro" id="IPR011095">
    <property type="entry name" value="Dala_Dala_lig_C"/>
</dbReference>
<dbReference type="NCBIfam" id="NF002378">
    <property type="entry name" value="PRK01372.1"/>
    <property type="match status" value="1"/>
</dbReference>
<dbReference type="OrthoDB" id="9813261at2"/>
<dbReference type="AlphaFoldDB" id="A0A6I0FR28"/>
<dbReference type="EC" id="6.3.2.4" evidence="6 22"/>
<comment type="function">
    <text evidence="2 22">Cell wall formation.</text>
</comment>
<dbReference type="Gene3D" id="3.30.1490.20">
    <property type="entry name" value="ATP-grasp fold, A domain"/>
    <property type="match status" value="1"/>
</dbReference>
<dbReference type="PROSITE" id="PS00843">
    <property type="entry name" value="DALA_DALA_LIGASE_1"/>
    <property type="match status" value="1"/>
</dbReference>
<keyword evidence="10 24" id="KW-0547">Nucleotide-binding</keyword>
<keyword evidence="16 22" id="KW-0961">Cell wall biogenesis/degradation</keyword>
<evidence type="ECO:0000256" key="13">
    <source>
        <dbReference type="ARBA" id="ARBA00022960"/>
    </source>
</evidence>
<evidence type="ECO:0000256" key="4">
    <source>
        <dbReference type="ARBA" id="ARBA00004752"/>
    </source>
</evidence>
<evidence type="ECO:0000256" key="24">
    <source>
        <dbReference type="PIRSR" id="PIRSR039102-2"/>
    </source>
</evidence>
<dbReference type="EMBL" id="WBZC01000001">
    <property type="protein sequence ID" value="KAB3541009.1"/>
    <property type="molecule type" value="Genomic_DNA"/>
</dbReference>
<accession>A0A6I0FR28</accession>
<dbReference type="PIRSF" id="PIRSF039102">
    <property type="entry name" value="Ddl/VanB"/>
    <property type="match status" value="1"/>
</dbReference>
<evidence type="ECO:0000256" key="1">
    <source>
        <dbReference type="ARBA" id="ARBA00001936"/>
    </source>
</evidence>
<keyword evidence="8 22" id="KW-0436">Ligase</keyword>
<evidence type="ECO:0000256" key="22">
    <source>
        <dbReference type="HAMAP-Rule" id="MF_00047"/>
    </source>
</evidence>
<comment type="similarity">
    <text evidence="5 22">Belongs to the D-alanine--D-alanine ligase family.</text>
</comment>
<keyword evidence="7 22" id="KW-0963">Cytoplasm</keyword>
<evidence type="ECO:0000256" key="2">
    <source>
        <dbReference type="ARBA" id="ARBA00003921"/>
    </source>
</evidence>
<dbReference type="GO" id="GO:0071555">
    <property type="term" value="P:cell wall organization"/>
    <property type="evidence" value="ECO:0007669"/>
    <property type="project" value="UniProtKB-KW"/>
</dbReference>
<keyword evidence="13 22" id="KW-0133">Cell shape</keyword>
<evidence type="ECO:0000313" key="29">
    <source>
        <dbReference type="Proteomes" id="UP000432715"/>
    </source>
</evidence>
<proteinExistence type="inferred from homology"/>
<comment type="caution">
    <text evidence="28">The sequence shown here is derived from an EMBL/GenBank/DDBJ whole genome shotgun (WGS) entry which is preliminary data.</text>
</comment>
<evidence type="ECO:0000256" key="20">
    <source>
        <dbReference type="ARBA" id="ARBA00076288"/>
    </source>
</evidence>
<dbReference type="InterPro" id="IPR016185">
    <property type="entry name" value="PreATP-grasp_dom_sf"/>
</dbReference>
<feature type="active site" evidence="23">
    <location>
        <position position="16"/>
    </location>
</feature>
<feature type="domain" description="ATP-grasp" evidence="27">
    <location>
        <begin position="147"/>
        <end position="353"/>
    </location>
</feature>
<keyword evidence="15 25" id="KW-0464">Manganese</keyword>
<dbReference type="Proteomes" id="UP000432715">
    <property type="component" value="Unassembled WGS sequence"/>
</dbReference>
<reference evidence="28 29" key="1">
    <citation type="submission" date="2019-10" db="EMBL/GenBank/DDBJ databases">
        <title>Alkaliphilus serpentinus sp. nov. and Alkaliphilus pronyensis sp. nov., two novel anaerobic alkaliphilic species isolated from the serpentinized-hosted hydrothermal field of the Prony Bay (New Caledonia).</title>
        <authorList>
            <person name="Postec A."/>
        </authorList>
    </citation>
    <scope>NUCLEOTIDE SEQUENCE [LARGE SCALE GENOMIC DNA]</scope>
    <source>
        <strain evidence="28 29">LacV</strain>
    </source>
</reference>
<sequence>MKKTNVMVLFGGKSHEHEVSLMSAASILRAINKEKYNIIPVVITKEGNWQRYNSTVKEIESGEWEGIKNMLLNDEKTSSVSLIPQKSNSGSIALGGTVEDIDVVFPVLHGPFGEDGTIQGLLETINVPYVGAGVLASAVAMDKAVVKALFKAEDIPQADYTVVYRKKYEESPIRELEAIEERLKYPVFVKPANLGSSVGISKARNRQQLMAAIEEASRYDRKIVIEENINAREIECSVLGNDEPIASLPAEIIPSHEFYDYQDKYFDGKTQFIIPADLPKETIEKIRSLAIKVYRLIDCSGLARVDFFIEKSTNRILINEINTMPGFTKISMYPKMWEASGIKYEELINRLIDLAIERFNERN</sequence>
<evidence type="ECO:0000256" key="16">
    <source>
        <dbReference type="ARBA" id="ARBA00023316"/>
    </source>
</evidence>
<dbReference type="GO" id="GO:0046872">
    <property type="term" value="F:metal ion binding"/>
    <property type="evidence" value="ECO:0007669"/>
    <property type="project" value="UniProtKB-KW"/>
</dbReference>
<keyword evidence="14 22" id="KW-0573">Peptidoglycan synthesis</keyword>
<dbReference type="GO" id="GO:0008360">
    <property type="term" value="P:regulation of cell shape"/>
    <property type="evidence" value="ECO:0007669"/>
    <property type="project" value="UniProtKB-KW"/>
</dbReference>
<dbReference type="PANTHER" id="PTHR23132:SF25">
    <property type="entry name" value="D-ALANINE--D-ALANINE LIGASE A"/>
    <property type="match status" value="1"/>
</dbReference>
<dbReference type="SUPFAM" id="SSF52440">
    <property type="entry name" value="PreATP-grasp domain"/>
    <property type="match status" value="1"/>
</dbReference>
<evidence type="ECO:0000256" key="26">
    <source>
        <dbReference type="PROSITE-ProRule" id="PRU00409"/>
    </source>
</evidence>
<dbReference type="PROSITE" id="PS50975">
    <property type="entry name" value="ATP_GRASP"/>
    <property type="match status" value="1"/>
</dbReference>
<comment type="subcellular location">
    <subcellularLocation>
        <location evidence="3 22">Cytoplasm</location>
    </subcellularLocation>
</comment>
<gene>
    <name evidence="22" type="primary">ddl</name>
    <name evidence="28" type="ORF">F8154_00080</name>
</gene>
<evidence type="ECO:0000256" key="21">
    <source>
        <dbReference type="ARBA" id="ARBA00077154"/>
    </source>
</evidence>
<dbReference type="InterPro" id="IPR000291">
    <property type="entry name" value="D-Ala_lig_Van_CS"/>
</dbReference>
<dbReference type="FunFam" id="3.30.1490.20:FF:000007">
    <property type="entry name" value="D-alanine--D-alanine ligase"/>
    <property type="match status" value="1"/>
</dbReference>
<dbReference type="NCBIfam" id="NF002526">
    <property type="entry name" value="PRK01966.1-2"/>
    <property type="match status" value="1"/>
</dbReference>
<evidence type="ECO:0000256" key="5">
    <source>
        <dbReference type="ARBA" id="ARBA00010871"/>
    </source>
</evidence>
<dbReference type="PROSITE" id="PS00844">
    <property type="entry name" value="DALA_DALA_LIGASE_2"/>
    <property type="match status" value="1"/>
</dbReference>
<feature type="binding site" evidence="24">
    <location>
        <begin position="196"/>
        <end position="197"/>
    </location>
    <ligand>
        <name>ATP</name>
        <dbReference type="ChEBI" id="CHEBI:30616"/>
    </ligand>
</feature>
<dbReference type="Gene3D" id="3.40.50.20">
    <property type="match status" value="1"/>
</dbReference>
<dbReference type="GO" id="GO:0005524">
    <property type="term" value="F:ATP binding"/>
    <property type="evidence" value="ECO:0007669"/>
    <property type="project" value="UniProtKB-UniRule"/>
</dbReference>
<evidence type="ECO:0000256" key="9">
    <source>
        <dbReference type="ARBA" id="ARBA00022723"/>
    </source>
</evidence>
<feature type="binding site" evidence="24">
    <location>
        <begin position="319"/>
        <end position="320"/>
    </location>
    <ligand>
        <name>ATP</name>
        <dbReference type="ChEBI" id="CHEBI:30616"/>
    </ligand>
</feature>
<comment type="cofactor">
    <cofactor evidence="25">
        <name>Mg(2+)</name>
        <dbReference type="ChEBI" id="CHEBI:18420"/>
    </cofactor>
    <cofactor evidence="25">
        <name>Mn(2+)</name>
        <dbReference type="ChEBI" id="CHEBI:29035"/>
    </cofactor>
    <text evidence="25">Binds 2 magnesium or manganese ions per subunit.</text>
</comment>
<dbReference type="Pfam" id="PF07478">
    <property type="entry name" value="Dala_Dala_lig_C"/>
    <property type="match status" value="1"/>
</dbReference>
<evidence type="ECO:0000256" key="8">
    <source>
        <dbReference type="ARBA" id="ARBA00022598"/>
    </source>
</evidence>
<protein>
    <recommendedName>
        <fullName evidence="19 22">D-alanine--D-alanine ligase</fullName>
        <ecNumber evidence="6 22">6.3.2.4</ecNumber>
    </recommendedName>
    <alternativeName>
        <fullName evidence="21 22">D-Ala-D-Ala ligase</fullName>
    </alternativeName>
    <alternativeName>
        <fullName evidence="20 22">D-alanylalanine synthetase</fullName>
    </alternativeName>
</protein>
<feature type="binding site" evidence="25">
    <location>
        <position position="320"/>
    </location>
    <ligand>
        <name>Mg(2+)</name>
        <dbReference type="ChEBI" id="CHEBI:18420"/>
        <label>1</label>
    </ligand>
</feature>
<keyword evidence="9 25" id="KW-0479">Metal-binding</keyword>
<feature type="binding site" evidence="25">
    <location>
        <position position="320"/>
    </location>
    <ligand>
        <name>Mg(2+)</name>
        <dbReference type="ChEBI" id="CHEBI:18420"/>
        <label>2</label>
    </ligand>
</feature>
<dbReference type="PANTHER" id="PTHR23132">
    <property type="entry name" value="D-ALANINE--D-ALANINE LIGASE"/>
    <property type="match status" value="1"/>
</dbReference>
<feature type="binding site" evidence="24">
    <location>
        <begin position="226"/>
        <end position="233"/>
    </location>
    <ligand>
        <name>ATP</name>
        <dbReference type="ChEBI" id="CHEBI:30616"/>
    </ligand>
</feature>
<dbReference type="NCBIfam" id="NF002528">
    <property type="entry name" value="PRK01966.1-4"/>
    <property type="match status" value="1"/>
</dbReference>
<dbReference type="RefSeq" id="WP_151859542.1">
    <property type="nucleotide sequence ID" value="NZ_WBZC01000001.1"/>
</dbReference>
<dbReference type="SUPFAM" id="SSF56059">
    <property type="entry name" value="Glutathione synthetase ATP-binding domain-like"/>
    <property type="match status" value="1"/>
</dbReference>
<evidence type="ECO:0000256" key="18">
    <source>
        <dbReference type="ARBA" id="ARBA00060592"/>
    </source>
</evidence>
<evidence type="ECO:0000256" key="10">
    <source>
        <dbReference type="ARBA" id="ARBA00022741"/>
    </source>
</evidence>
<dbReference type="InterPro" id="IPR011761">
    <property type="entry name" value="ATP-grasp"/>
</dbReference>
<evidence type="ECO:0000256" key="25">
    <source>
        <dbReference type="PIRSR" id="PIRSR039102-3"/>
    </source>
</evidence>
<comment type="pathway">
    <text evidence="4 22">Cell wall biogenesis; peptidoglycan biosynthesis.</text>
</comment>
<dbReference type="Gene3D" id="3.30.470.20">
    <property type="entry name" value="ATP-grasp fold, B domain"/>
    <property type="match status" value="1"/>
</dbReference>
<evidence type="ECO:0000256" key="3">
    <source>
        <dbReference type="ARBA" id="ARBA00004496"/>
    </source>
</evidence>
<name>A0A6I0FR28_9FIRM</name>
<dbReference type="InterPro" id="IPR013815">
    <property type="entry name" value="ATP_grasp_subdomain_1"/>
</dbReference>
<comment type="catalytic activity">
    <reaction evidence="17 22">
        <text>2 D-alanine + ATP = D-alanyl-D-alanine + ADP + phosphate + H(+)</text>
        <dbReference type="Rhea" id="RHEA:11224"/>
        <dbReference type="ChEBI" id="CHEBI:15378"/>
        <dbReference type="ChEBI" id="CHEBI:30616"/>
        <dbReference type="ChEBI" id="CHEBI:43474"/>
        <dbReference type="ChEBI" id="CHEBI:57416"/>
        <dbReference type="ChEBI" id="CHEBI:57822"/>
        <dbReference type="ChEBI" id="CHEBI:456216"/>
        <dbReference type="EC" id="6.3.2.4"/>
    </reaction>
</comment>
<evidence type="ECO:0000256" key="19">
    <source>
        <dbReference type="ARBA" id="ARBA00068427"/>
    </source>
</evidence>
<dbReference type="GO" id="GO:0005829">
    <property type="term" value="C:cytosol"/>
    <property type="evidence" value="ECO:0007669"/>
    <property type="project" value="TreeGrafter"/>
</dbReference>
<evidence type="ECO:0000256" key="14">
    <source>
        <dbReference type="ARBA" id="ARBA00022984"/>
    </source>
</evidence>
<feature type="active site" evidence="23">
    <location>
        <position position="331"/>
    </location>
</feature>
<evidence type="ECO:0000256" key="23">
    <source>
        <dbReference type="PIRSR" id="PIRSR039102-1"/>
    </source>
</evidence>
<feature type="binding site" evidence="24">
    <location>
        <position position="143"/>
    </location>
    <ligand>
        <name>ATP</name>
        <dbReference type="ChEBI" id="CHEBI:30616"/>
    </ligand>
</feature>
<feature type="binding site" evidence="24">
    <location>
        <begin position="188"/>
        <end position="190"/>
    </location>
    <ligand>
        <name>ATP</name>
        <dbReference type="ChEBI" id="CHEBI:30616"/>
    </ligand>
</feature>
<evidence type="ECO:0000256" key="15">
    <source>
        <dbReference type="ARBA" id="ARBA00023211"/>
    </source>
</evidence>
<evidence type="ECO:0000256" key="6">
    <source>
        <dbReference type="ARBA" id="ARBA00012216"/>
    </source>
</evidence>
<dbReference type="GO" id="GO:0008716">
    <property type="term" value="F:D-alanine-D-alanine ligase activity"/>
    <property type="evidence" value="ECO:0007669"/>
    <property type="project" value="UniProtKB-UniRule"/>
</dbReference>
<organism evidence="28 29">
    <name type="scientific">Alkaliphilus pronyensis</name>
    <dbReference type="NCBI Taxonomy" id="1482732"/>
    <lineage>
        <taxon>Bacteria</taxon>
        <taxon>Bacillati</taxon>
        <taxon>Bacillota</taxon>
        <taxon>Clostridia</taxon>
        <taxon>Peptostreptococcales</taxon>
        <taxon>Natronincolaceae</taxon>
        <taxon>Alkaliphilus</taxon>
    </lineage>
</organism>
<evidence type="ECO:0000256" key="12">
    <source>
        <dbReference type="ARBA" id="ARBA00022842"/>
    </source>
</evidence>
<comment type="cofactor">
    <cofactor evidence="1">
        <name>Mn(2+)</name>
        <dbReference type="ChEBI" id="CHEBI:29035"/>
    </cofactor>
</comment>
<keyword evidence="12 25" id="KW-0460">Magnesium</keyword>
<dbReference type="NCBIfam" id="TIGR01205">
    <property type="entry name" value="D_ala_D_alaTIGR"/>
    <property type="match status" value="1"/>
</dbReference>
<feature type="binding site" evidence="25">
    <location>
        <position position="306"/>
    </location>
    <ligand>
        <name>Mg(2+)</name>
        <dbReference type="ChEBI" id="CHEBI:18420"/>
        <label>1</label>
    </ligand>
</feature>
<feature type="binding site" evidence="25">
    <location>
        <position position="322"/>
    </location>
    <ligand>
        <name>Mg(2+)</name>
        <dbReference type="ChEBI" id="CHEBI:18420"/>
        <label>2</label>
    </ligand>
</feature>
<dbReference type="HAMAP" id="MF_00047">
    <property type="entry name" value="Dala_Dala_lig"/>
    <property type="match status" value="1"/>
</dbReference>
<evidence type="ECO:0000313" key="28">
    <source>
        <dbReference type="EMBL" id="KAB3541009.1"/>
    </source>
</evidence>
<evidence type="ECO:0000256" key="11">
    <source>
        <dbReference type="ARBA" id="ARBA00022840"/>
    </source>
</evidence>
<keyword evidence="11 26" id="KW-0067">ATP-binding</keyword>
<evidence type="ECO:0000256" key="7">
    <source>
        <dbReference type="ARBA" id="ARBA00022490"/>
    </source>
</evidence>
<feature type="active site" evidence="23">
    <location>
        <position position="196"/>
    </location>
</feature>
<dbReference type="InterPro" id="IPR005905">
    <property type="entry name" value="D_ala_D_ala"/>
</dbReference>
<dbReference type="Pfam" id="PF01820">
    <property type="entry name" value="Dala_Dala_lig_N"/>
    <property type="match status" value="1"/>
</dbReference>